<dbReference type="Gene3D" id="3.40.50.410">
    <property type="entry name" value="von Willebrand factor, type A domain"/>
    <property type="match status" value="1"/>
</dbReference>
<dbReference type="InterPro" id="IPR002035">
    <property type="entry name" value="VWF_A"/>
</dbReference>
<accession>A0A0N5APT8</accession>
<dbReference type="Pfam" id="PF00092">
    <property type="entry name" value="VWA"/>
    <property type="match status" value="1"/>
</dbReference>
<dbReference type="InterPro" id="IPR036465">
    <property type="entry name" value="vWFA_dom_sf"/>
</dbReference>
<sequence>MSLSSCKSSRCLLDLLIVLDASGSVRQRFQRQLDLIAELVDRLQIGADQTRVALLKYAGPQKARLAFDFESKELKEAIKKVGFIGGITYTNEALLKAEEVLRNLNGRRSYATSAVVVFTDGFSHEDPSSGNTFLYCLMCLTRSYGKMCLNCY</sequence>
<evidence type="ECO:0000313" key="2">
    <source>
        <dbReference type="Proteomes" id="UP000046393"/>
    </source>
</evidence>
<proteinExistence type="predicted"/>
<evidence type="ECO:0000313" key="3">
    <source>
        <dbReference type="WBParaSite" id="SMUV_0000667601-mRNA-1"/>
    </source>
</evidence>
<dbReference type="SMART" id="SM00327">
    <property type="entry name" value="VWA"/>
    <property type="match status" value="1"/>
</dbReference>
<dbReference type="InterPro" id="IPR050525">
    <property type="entry name" value="ECM_Assembly_Org"/>
</dbReference>
<dbReference type="AlphaFoldDB" id="A0A0N5APT8"/>
<protein>
    <submittedName>
        <fullName evidence="3">VWFA domain-containing protein</fullName>
    </submittedName>
</protein>
<reference evidence="3" key="1">
    <citation type="submission" date="2017-02" db="UniProtKB">
        <authorList>
            <consortium name="WormBaseParasite"/>
        </authorList>
    </citation>
    <scope>IDENTIFICATION</scope>
</reference>
<feature type="domain" description="VWFA" evidence="1">
    <location>
        <begin position="14"/>
        <end position="121"/>
    </location>
</feature>
<dbReference type="WBParaSite" id="SMUV_0000667601-mRNA-1">
    <property type="protein sequence ID" value="SMUV_0000667601-mRNA-1"/>
    <property type="gene ID" value="SMUV_0000667601"/>
</dbReference>
<organism evidence="2 3">
    <name type="scientific">Syphacia muris</name>
    <dbReference type="NCBI Taxonomy" id="451379"/>
    <lineage>
        <taxon>Eukaryota</taxon>
        <taxon>Metazoa</taxon>
        <taxon>Ecdysozoa</taxon>
        <taxon>Nematoda</taxon>
        <taxon>Chromadorea</taxon>
        <taxon>Rhabditida</taxon>
        <taxon>Spirurina</taxon>
        <taxon>Oxyuridomorpha</taxon>
        <taxon>Oxyuroidea</taxon>
        <taxon>Oxyuridae</taxon>
        <taxon>Syphacia</taxon>
    </lineage>
</organism>
<dbReference type="PANTHER" id="PTHR24020">
    <property type="entry name" value="COLLAGEN ALPHA"/>
    <property type="match status" value="1"/>
</dbReference>
<evidence type="ECO:0000259" key="1">
    <source>
        <dbReference type="PROSITE" id="PS50234"/>
    </source>
</evidence>
<dbReference type="SUPFAM" id="SSF53300">
    <property type="entry name" value="vWA-like"/>
    <property type="match status" value="1"/>
</dbReference>
<dbReference type="PANTHER" id="PTHR24020:SF84">
    <property type="entry name" value="VWFA DOMAIN-CONTAINING PROTEIN"/>
    <property type="match status" value="1"/>
</dbReference>
<dbReference type="PROSITE" id="PS50234">
    <property type="entry name" value="VWFA"/>
    <property type="match status" value="1"/>
</dbReference>
<name>A0A0N5APT8_9BILA</name>
<dbReference type="STRING" id="451379.A0A0N5APT8"/>
<keyword evidence="2" id="KW-1185">Reference proteome</keyword>
<dbReference type="Proteomes" id="UP000046393">
    <property type="component" value="Unplaced"/>
</dbReference>